<feature type="compositionally biased region" description="Polar residues" evidence="11">
    <location>
        <begin position="208"/>
        <end position="225"/>
    </location>
</feature>
<evidence type="ECO:0000256" key="5">
    <source>
        <dbReference type="ARBA" id="ARBA00022777"/>
    </source>
</evidence>
<feature type="compositionally biased region" description="Basic and acidic residues" evidence="11">
    <location>
        <begin position="1"/>
        <end position="17"/>
    </location>
</feature>
<dbReference type="OrthoDB" id="68483at2759"/>
<comment type="catalytic activity">
    <reaction evidence="8">
        <text>L-seryl-[protein] + ATP = O-phospho-L-seryl-[protein] + ADP + H(+)</text>
        <dbReference type="Rhea" id="RHEA:17989"/>
        <dbReference type="Rhea" id="RHEA-COMP:9863"/>
        <dbReference type="Rhea" id="RHEA-COMP:11604"/>
        <dbReference type="ChEBI" id="CHEBI:15378"/>
        <dbReference type="ChEBI" id="CHEBI:29999"/>
        <dbReference type="ChEBI" id="CHEBI:30616"/>
        <dbReference type="ChEBI" id="CHEBI:83421"/>
        <dbReference type="ChEBI" id="CHEBI:456216"/>
        <dbReference type="EC" id="2.7.11.1"/>
    </reaction>
</comment>
<dbReference type="PROSITE" id="PS50011">
    <property type="entry name" value="PROTEIN_KINASE_DOM"/>
    <property type="match status" value="1"/>
</dbReference>
<dbReference type="PROSITE" id="PS00107">
    <property type="entry name" value="PROTEIN_KINASE_ATP"/>
    <property type="match status" value="1"/>
</dbReference>
<feature type="binding site" evidence="9 10">
    <location>
        <position position="296"/>
    </location>
    <ligand>
        <name>ATP</name>
        <dbReference type="ChEBI" id="CHEBI:30616"/>
    </ligand>
</feature>
<evidence type="ECO:0000259" key="12">
    <source>
        <dbReference type="PROSITE" id="PS50011"/>
    </source>
</evidence>
<feature type="compositionally biased region" description="Acidic residues" evidence="11">
    <location>
        <begin position="1223"/>
        <end position="1234"/>
    </location>
</feature>
<evidence type="ECO:0000256" key="4">
    <source>
        <dbReference type="ARBA" id="ARBA00022741"/>
    </source>
</evidence>
<feature type="domain" description="Protein kinase" evidence="12">
    <location>
        <begin position="267"/>
        <end position="732"/>
    </location>
</feature>
<dbReference type="CDD" id="cd14008">
    <property type="entry name" value="STKc_LKB1_CaMKK"/>
    <property type="match status" value="1"/>
</dbReference>
<evidence type="ECO:0000256" key="7">
    <source>
        <dbReference type="ARBA" id="ARBA00047899"/>
    </source>
</evidence>
<feature type="region of interest" description="Disordered" evidence="11">
    <location>
        <begin position="960"/>
        <end position="1056"/>
    </location>
</feature>
<feature type="region of interest" description="Disordered" evidence="11">
    <location>
        <begin position="1073"/>
        <end position="1098"/>
    </location>
</feature>
<evidence type="ECO:0000313" key="13">
    <source>
        <dbReference type="EMBL" id="KIV78752.1"/>
    </source>
</evidence>
<keyword evidence="2" id="KW-0723">Serine/threonine-protein kinase</keyword>
<dbReference type="GO" id="GO:0004674">
    <property type="term" value="F:protein serine/threonine kinase activity"/>
    <property type="evidence" value="ECO:0007669"/>
    <property type="project" value="UniProtKB-KW"/>
</dbReference>
<feature type="region of interest" description="Disordered" evidence="11">
    <location>
        <begin position="1"/>
        <end position="162"/>
    </location>
</feature>
<dbReference type="SMART" id="SM00220">
    <property type="entry name" value="S_TKc"/>
    <property type="match status" value="1"/>
</dbReference>
<keyword evidence="4 9" id="KW-0547">Nucleotide-binding</keyword>
<feature type="compositionally biased region" description="Basic and acidic residues" evidence="11">
    <location>
        <begin position="1169"/>
        <end position="1185"/>
    </location>
</feature>
<dbReference type="AlphaFoldDB" id="A0A0D1Y798"/>
<feature type="compositionally biased region" description="Basic and acidic residues" evidence="11">
    <location>
        <begin position="826"/>
        <end position="844"/>
    </location>
</feature>
<dbReference type="PANTHER" id="PTHR24350">
    <property type="entry name" value="SERINE/THREONINE-PROTEIN KINASE IAL-RELATED"/>
    <property type="match status" value="1"/>
</dbReference>
<dbReference type="InterPro" id="IPR011009">
    <property type="entry name" value="Kinase-like_dom_sf"/>
</dbReference>
<feature type="region of interest" description="Disordered" evidence="11">
    <location>
        <begin position="922"/>
        <end position="941"/>
    </location>
</feature>
<evidence type="ECO:0000256" key="8">
    <source>
        <dbReference type="ARBA" id="ARBA00048679"/>
    </source>
</evidence>
<dbReference type="STRING" id="1016849.A0A0D1Y798"/>
<evidence type="ECO:0000313" key="14">
    <source>
        <dbReference type="Proteomes" id="UP000053599"/>
    </source>
</evidence>
<dbReference type="SUPFAM" id="SSF56112">
    <property type="entry name" value="Protein kinase-like (PK-like)"/>
    <property type="match status" value="1"/>
</dbReference>
<feature type="region of interest" description="Disordered" evidence="11">
    <location>
        <begin position="1198"/>
        <end position="1244"/>
    </location>
</feature>
<feature type="compositionally biased region" description="Low complexity" evidence="11">
    <location>
        <begin position="800"/>
        <end position="817"/>
    </location>
</feature>
<dbReference type="InterPro" id="IPR030616">
    <property type="entry name" value="Aur-like"/>
</dbReference>
<keyword evidence="5" id="KW-0418">Kinase</keyword>
<sequence length="1244" mass="136357">MPDDVSIRWDPKLEQAHANKAGMSAGASNDQEPEAGYKDEMDTNTQRNTPTALSAQEAPEVIDEQRFPGLNAQSEYGIAGSPGVAPLRAQQSLPSSTQTSSNSLKSMSTQEDHRNVGIGGAFVNRGLSTRSSHGQIRGRRPSHSKSLSASRSRPNDSHPTYPAQSLATLQASFASSTRPAHPLRTRSSHPAQNLLYNEMSVWMKQSREQQTVSDNTRTADNTPMSSPGLFNPDDPQPQLHHLQLPRETHTVEIEHDTFTGNKFINNYEIVQELGRGEHGKVKLGRDIEKGTLVAVKIVPRYSAKRRLGRLGAPEDRTKREVAILKKARHPNVVSLLEVIDDPNKNKVYLILEYVEKGEIKWRKPGVREVLAVNNNRFSQERVGIDVPIESSEKDLFVVAQAARRHDQQQQIRLSNFRNVPHWSLEHGGDDDEDEFSDISRSASRNFYPSSPSRTSSHDGYSSSVLAGSMYGAYVSESYRDRKFSIANSAVSHMSSEFNFDESDDEHGFVPALTLEEARRAFRDTLGGLEFLHFIGIIHRDIKPANLLVSANGPVKISDFGVSYLGRPTTEEDSENALTEKDVSTLDDEKELARSVGTPAFWAPELCYEDASMFEEKNGPRITGALDLWALGITLYCMVYARLPFYANDEMGLHEAVCRAEVFCPKSRLVPVDTSRDKPSNHVPSSINCNKRLDYELKFEAIPDAVRDLISKLLIKDPAKRMTIKEAKKHEWVVEGMVDPGKWIRGPDESAKDDKKKILEVDEKELSHAVGKRNIIERALNTAGRIAGSLLGRSNTRRRAPSSATSASQSSESVATPSGSSGSTVGKNEREKIGDARRSSLRGDELLAALKTSRENSEHPLAQSQTASPDESPRDRYFYEPSVASAAVSPMYERESRPRGPDRAASAISTAESVRTIRASQMQRMPLSLPHSETLPDLERQALPDRGIKAMVDGLWEGTTRTLGRLGSRDRRSQRSDQSPAPSRHSSEGDAHAGASIAVSTASAAGSIEPPEALRGSVGAMSPIDYNTAPPESAGMNIPNQGSTMQAPASSDGAFEHAREVNQRRLIQEANIQAEAAAEAASRPHSQPVTDECPPSPDDIAFLEKQRTRLANEPSPFSIDSIQGGPSASTIASSLDGYEASSVSHSISNPSFGIISSASSPPGEGYYHTDSAEVPRDVKLSGKDAEPDFMRTADTIVKHGRHQQHATGAALEDWPVDSYHDEHDGYDDDESDEEGIVMGSSHKKL</sequence>
<feature type="compositionally biased region" description="Polar residues" evidence="11">
    <location>
        <begin position="43"/>
        <end position="54"/>
    </location>
</feature>
<dbReference type="EC" id="2.7.11.1" evidence="1"/>
<keyword evidence="6 9" id="KW-0067">ATP-binding</keyword>
<dbReference type="HOGENOM" id="CLU_004329_1_1_1"/>
<evidence type="ECO:0000256" key="2">
    <source>
        <dbReference type="ARBA" id="ARBA00022527"/>
    </source>
</evidence>
<dbReference type="EMBL" id="KN846953">
    <property type="protein sequence ID" value="KIV78752.1"/>
    <property type="molecule type" value="Genomic_DNA"/>
</dbReference>
<feature type="compositionally biased region" description="Basic and acidic residues" evidence="11">
    <location>
        <begin position="891"/>
        <end position="901"/>
    </location>
</feature>
<comment type="catalytic activity">
    <reaction evidence="7">
        <text>L-threonyl-[protein] + ATP = O-phospho-L-threonyl-[protein] + ADP + H(+)</text>
        <dbReference type="Rhea" id="RHEA:46608"/>
        <dbReference type="Rhea" id="RHEA-COMP:11060"/>
        <dbReference type="Rhea" id="RHEA-COMP:11605"/>
        <dbReference type="ChEBI" id="CHEBI:15378"/>
        <dbReference type="ChEBI" id="CHEBI:30013"/>
        <dbReference type="ChEBI" id="CHEBI:30616"/>
        <dbReference type="ChEBI" id="CHEBI:61977"/>
        <dbReference type="ChEBI" id="CHEBI:456216"/>
        <dbReference type="EC" id="2.7.11.1"/>
    </reaction>
</comment>
<keyword evidence="3" id="KW-0808">Transferase</keyword>
<dbReference type="Pfam" id="PF00069">
    <property type="entry name" value="Pkinase"/>
    <property type="match status" value="2"/>
</dbReference>
<feature type="compositionally biased region" description="Low complexity" evidence="11">
    <location>
        <begin position="90"/>
        <end position="109"/>
    </location>
</feature>
<dbReference type="PROSITE" id="PS00108">
    <property type="entry name" value="PROTEIN_KINASE_ST"/>
    <property type="match status" value="1"/>
</dbReference>
<organism evidence="13 14">
    <name type="scientific">Exophiala sideris</name>
    <dbReference type="NCBI Taxonomy" id="1016849"/>
    <lineage>
        <taxon>Eukaryota</taxon>
        <taxon>Fungi</taxon>
        <taxon>Dikarya</taxon>
        <taxon>Ascomycota</taxon>
        <taxon>Pezizomycotina</taxon>
        <taxon>Eurotiomycetes</taxon>
        <taxon>Chaetothyriomycetidae</taxon>
        <taxon>Chaetothyriales</taxon>
        <taxon>Herpotrichiellaceae</taxon>
        <taxon>Exophiala</taxon>
    </lineage>
</organism>
<feature type="region of interest" description="Disordered" evidence="11">
    <location>
        <begin position="173"/>
        <end position="192"/>
    </location>
</feature>
<feature type="region of interest" description="Disordered" evidence="11">
    <location>
        <begin position="789"/>
        <end position="910"/>
    </location>
</feature>
<name>A0A0D1Y798_9EURO</name>
<dbReference type="Gene3D" id="3.30.200.20">
    <property type="entry name" value="Phosphorylase Kinase, domain 1"/>
    <property type="match status" value="1"/>
</dbReference>
<evidence type="ECO:0000256" key="10">
    <source>
        <dbReference type="PROSITE-ProRule" id="PRU10141"/>
    </source>
</evidence>
<dbReference type="InterPro" id="IPR008271">
    <property type="entry name" value="Ser/Thr_kinase_AS"/>
</dbReference>
<gene>
    <name evidence="13" type="ORF">PV11_06364</name>
</gene>
<accession>A0A0D1Y798</accession>
<dbReference type="InterPro" id="IPR000719">
    <property type="entry name" value="Prot_kinase_dom"/>
</dbReference>
<feature type="region of interest" description="Disordered" evidence="11">
    <location>
        <begin position="205"/>
        <end position="240"/>
    </location>
</feature>
<feature type="region of interest" description="Disordered" evidence="11">
    <location>
        <begin position="1160"/>
        <end position="1185"/>
    </location>
</feature>
<dbReference type="Proteomes" id="UP000053599">
    <property type="component" value="Unassembled WGS sequence"/>
</dbReference>
<feature type="compositionally biased region" description="Polar residues" evidence="11">
    <location>
        <begin position="1037"/>
        <end position="1048"/>
    </location>
</feature>
<evidence type="ECO:0000256" key="6">
    <source>
        <dbReference type="ARBA" id="ARBA00022840"/>
    </source>
</evidence>
<dbReference type="GO" id="GO:0042149">
    <property type="term" value="P:cellular response to glucose starvation"/>
    <property type="evidence" value="ECO:0007669"/>
    <property type="project" value="UniProtKB-ARBA"/>
</dbReference>
<evidence type="ECO:0000256" key="3">
    <source>
        <dbReference type="ARBA" id="ARBA00022679"/>
    </source>
</evidence>
<evidence type="ECO:0000256" key="9">
    <source>
        <dbReference type="PIRSR" id="PIRSR630616-2"/>
    </source>
</evidence>
<reference evidence="13 14" key="1">
    <citation type="submission" date="2015-01" db="EMBL/GenBank/DDBJ databases">
        <title>The Genome Sequence of Exophiala sideris CBS121828.</title>
        <authorList>
            <consortium name="The Broad Institute Genomics Platform"/>
            <person name="Cuomo C."/>
            <person name="de Hoog S."/>
            <person name="Gorbushina A."/>
            <person name="Stielow B."/>
            <person name="Teixiera M."/>
            <person name="Abouelleil A."/>
            <person name="Chapman S.B."/>
            <person name="Priest M."/>
            <person name="Young S.K."/>
            <person name="Wortman J."/>
            <person name="Nusbaum C."/>
            <person name="Birren B."/>
        </authorList>
    </citation>
    <scope>NUCLEOTIDE SEQUENCE [LARGE SCALE GENOMIC DNA]</scope>
    <source>
        <strain evidence="13 14">CBS 121828</strain>
    </source>
</reference>
<protein>
    <recommendedName>
        <fullName evidence="1">non-specific serine/threonine protein kinase</fullName>
        <ecNumber evidence="1">2.7.11.1</ecNumber>
    </recommendedName>
</protein>
<evidence type="ECO:0000256" key="11">
    <source>
        <dbReference type="SAM" id="MobiDB-lite"/>
    </source>
</evidence>
<dbReference type="InterPro" id="IPR017441">
    <property type="entry name" value="Protein_kinase_ATP_BS"/>
</dbReference>
<dbReference type="Gene3D" id="1.10.510.10">
    <property type="entry name" value="Transferase(Phosphotransferase) domain 1"/>
    <property type="match status" value="1"/>
</dbReference>
<dbReference type="FunFam" id="3.30.200.20:FF:000206">
    <property type="entry name" value="Serine/threonine-protein kinase Ssp1"/>
    <property type="match status" value="1"/>
</dbReference>
<evidence type="ECO:0000256" key="1">
    <source>
        <dbReference type="ARBA" id="ARBA00012513"/>
    </source>
</evidence>
<dbReference type="GO" id="GO:0001558">
    <property type="term" value="P:regulation of cell growth"/>
    <property type="evidence" value="ECO:0007669"/>
    <property type="project" value="UniProtKB-ARBA"/>
</dbReference>
<dbReference type="GO" id="GO:0005524">
    <property type="term" value="F:ATP binding"/>
    <property type="evidence" value="ECO:0007669"/>
    <property type="project" value="UniProtKB-UniRule"/>
</dbReference>
<proteinExistence type="predicted"/>